<keyword evidence="2" id="KW-1133">Transmembrane helix</keyword>
<dbReference type="EMBL" id="CP049933">
    <property type="protein sequence ID" value="QIM18185.1"/>
    <property type="molecule type" value="Genomic_DNA"/>
</dbReference>
<feature type="region of interest" description="Disordered" evidence="1">
    <location>
        <begin position="224"/>
        <end position="258"/>
    </location>
</feature>
<evidence type="ECO:0000313" key="5">
    <source>
        <dbReference type="Proteomes" id="UP000503441"/>
    </source>
</evidence>
<accession>A0ABX6JZJ2</accession>
<gene>
    <name evidence="4" type="ORF">G7066_05030</name>
</gene>
<dbReference type="InterPro" id="IPR013783">
    <property type="entry name" value="Ig-like_fold"/>
</dbReference>
<reference evidence="4 5" key="1">
    <citation type="submission" date="2020-03" db="EMBL/GenBank/DDBJ databases">
        <title>Leucobacter sp. nov., isolated from beetles.</title>
        <authorList>
            <person name="Hyun D.-W."/>
            <person name="Bae J.-W."/>
        </authorList>
    </citation>
    <scope>NUCLEOTIDE SEQUENCE [LARGE SCALE GENOMIC DNA]</scope>
    <source>
        <strain evidence="4 5">HDW9A</strain>
    </source>
</reference>
<dbReference type="Proteomes" id="UP000503441">
    <property type="component" value="Chromosome"/>
</dbReference>
<dbReference type="Gene3D" id="2.60.40.10">
    <property type="entry name" value="Immunoglobulins"/>
    <property type="match status" value="1"/>
</dbReference>
<dbReference type="RefSeq" id="WP_166329526.1">
    <property type="nucleotide sequence ID" value="NZ_CP049933.1"/>
</dbReference>
<proteinExistence type="predicted"/>
<keyword evidence="5" id="KW-1185">Reference proteome</keyword>
<evidence type="ECO:0000313" key="4">
    <source>
        <dbReference type="EMBL" id="QIM18185.1"/>
    </source>
</evidence>
<sequence>MKTTPVAVDTSGPTAGKTIVRSYLSSRIDYMYRTLQDSDGNLYSWGGPYVLGAGGATIYSSTPVAVLMPESDISVNFGDSPAASIERTGVTSVTAVTPSHVSGKVPVTVRYGDRVFAAGDFTFGTPPVVLVNPKSASVSPGATVRMQAAGQGDETPAVAWQVSQDDGQTWVAYEADAPAALSELETSAELVLESVSAELDGSLFRAVFTNDLGQAVTAEASVTVNENVGPTEKPKPPTVNPGGKDEGENPGGGLPTTGGNEDVVAGIVSVALIGIFAGTIVLMMRKRSYVR</sequence>
<evidence type="ECO:0000256" key="2">
    <source>
        <dbReference type="SAM" id="Phobius"/>
    </source>
</evidence>
<protein>
    <recommendedName>
        <fullName evidence="3">IPT/TIG domain-containing protein</fullName>
    </recommendedName>
</protein>
<dbReference type="InterPro" id="IPR036179">
    <property type="entry name" value="Ig-like_dom_sf"/>
</dbReference>
<keyword evidence="2" id="KW-0472">Membrane</keyword>
<evidence type="ECO:0000256" key="1">
    <source>
        <dbReference type="SAM" id="MobiDB-lite"/>
    </source>
</evidence>
<feature type="domain" description="IPT/TIG" evidence="3">
    <location>
        <begin position="71"/>
        <end position="123"/>
    </location>
</feature>
<evidence type="ECO:0000259" key="3">
    <source>
        <dbReference type="Pfam" id="PF01833"/>
    </source>
</evidence>
<organism evidence="4 5">
    <name type="scientific">Leucobacter coleopterorum</name>
    <dbReference type="NCBI Taxonomy" id="2714933"/>
    <lineage>
        <taxon>Bacteria</taxon>
        <taxon>Bacillati</taxon>
        <taxon>Actinomycetota</taxon>
        <taxon>Actinomycetes</taxon>
        <taxon>Micrococcales</taxon>
        <taxon>Microbacteriaceae</taxon>
        <taxon>Leucobacter</taxon>
    </lineage>
</organism>
<feature type="transmembrane region" description="Helical" evidence="2">
    <location>
        <begin position="263"/>
        <end position="284"/>
    </location>
</feature>
<dbReference type="InterPro" id="IPR002909">
    <property type="entry name" value="IPT_dom"/>
</dbReference>
<dbReference type="SUPFAM" id="SSF48726">
    <property type="entry name" value="Immunoglobulin"/>
    <property type="match status" value="1"/>
</dbReference>
<name>A0ABX6JZJ2_9MICO</name>
<keyword evidence="2" id="KW-0812">Transmembrane</keyword>
<dbReference type="Pfam" id="PF01833">
    <property type="entry name" value="TIG"/>
    <property type="match status" value="1"/>
</dbReference>